<keyword evidence="2" id="KW-0378">Hydrolase</keyword>
<name>A0ABR8MNJ6_9BACL</name>
<dbReference type="Gene3D" id="3.40.1350.10">
    <property type="match status" value="1"/>
</dbReference>
<feature type="domain" description="Restriction endonuclease type IV Mrr" evidence="1">
    <location>
        <begin position="66"/>
        <end position="171"/>
    </location>
</feature>
<protein>
    <submittedName>
        <fullName evidence="2">Restriction endonuclease</fullName>
    </submittedName>
</protein>
<dbReference type="GO" id="GO:0004519">
    <property type="term" value="F:endonuclease activity"/>
    <property type="evidence" value="ECO:0007669"/>
    <property type="project" value="UniProtKB-KW"/>
</dbReference>
<dbReference type="SUPFAM" id="SSF52980">
    <property type="entry name" value="Restriction endonuclease-like"/>
    <property type="match status" value="1"/>
</dbReference>
<dbReference type="Pfam" id="PF04471">
    <property type="entry name" value="Mrr_cat"/>
    <property type="match status" value="1"/>
</dbReference>
<organism evidence="2 3">
    <name type="scientific">Paenibacillus terricola</name>
    <dbReference type="NCBI Taxonomy" id="2763503"/>
    <lineage>
        <taxon>Bacteria</taxon>
        <taxon>Bacillati</taxon>
        <taxon>Bacillota</taxon>
        <taxon>Bacilli</taxon>
        <taxon>Bacillales</taxon>
        <taxon>Paenibacillaceae</taxon>
        <taxon>Paenibacillus</taxon>
    </lineage>
</organism>
<gene>
    <name evidence="2" type="ORF">H8B09_02395</name>
</gene>
<keyword evidence="2" id="KW-0540">Nuclease</keyword>
<dbReference type="InterPro" id="IPR052906">
    <property type="entry name" value="Type_IV_Methyl-Rstrct_Enzyme"/>
</dbReference>
<comment type="caution">
    <text evidence="2">The sequence shown here is derived from an EMBL/GenBank/DDBJ whole genome shotgun (WGS) entry which is preliminary data.</text>
</comment>
<dbReference type="InterPro" id="IPR007560">
    <property type="entry name" value="Restrct_endonuc_IV_Mrr"/>
</dbReference>
<evidence type="ECO:0000259" key="1">
    <source>
        <dbReference type="Pfam" id="PF04471"/>
    </source>
</evidence>
<dbReference type="EMBL" id="JACXZA010000001">
    <property type="protein sequence ID" value="MBD3917589.1"/>
    <property type="molecule type" value="Genomic_DNA"/>
</dbReference>
<keyword evidence="2" id="KW-0255">Endonuclease</keyword>
<dbReference type="RefSeq" id="WP_191201874.1">
    <property type="nucleotide sequence ID" value="NZ_JACXZA010000001.1"/>
</dbReference>
<evidence type="ECO:0000313" key="2">
    <source>
        <dbReference type="EMBL" id="MBD3917589.1"/>
    </source>
</evidence>
<accession>A0ABR8MNJ6</accession>
<evidence type="ECO:0000313" key="3">
    <source>
        <dbReference type="Proteomes" id="UP000609346"/>
    </source>
</evidence>
<dbReference type="InterPro" id="IPR011335">
    <property type="entry name" value="Restrct_endonuc-II-like"/>
</dbReference>
<reference evidence="2 3" key="1">
    <citation type="submission" date="2020-09" db="EMBL/GenBank/DDBJ databases">
        <title>Paenibacillus sp. strain PR3 16S rRNA gene Genome sequencing and assembly.</title>
        <authorList>
            <person name="Kim J."/>
        </authorList>
    </citation>
    <scope>NUCLEOTIDE SEQUENCE [LARGE SCALE GENOMIC DNA]</scope>
    <source>
        <strain evidence="2 3">PR3</strain>
    </source>
</reference>
<dbReference type="InterPro" id="IPR011856">
    <property type="entry name" value="tRNA_endonuc-like_dom_sf"/>
</dbReference>
<keyword evidence="3" id="KW-1185">Reference proteome</keyword>
<dbReference type="PANTHER" id="PTHR30015">
    <property type="entry name" value="MRR RESTRICTION SYSTEM PROTEIN"/>
    <property type="match status" value="1"/>
</dbReference>
<sequence length="192" mass="21877">MNILLGLSGVVICFFLFRDYKYRQMINSYRAHAFEAFTSHEEMKETLRIGLYNRFKREEGSDKEEDPLLFEHFVADVMASVRGGRTFVTKGSGDYGVDIEEQADRGLYLGQVKCYQDSVGYEPIAIIHSQMMKQGAVGGYVVTTSQFTPNAYAYAKGLNIDLINGNQLVELWLDYLEDKRESAQELQLVPQV</sequence>
<dbReference type="PANTHER" id="PTHR30015:SF7">
    <property type="entry name" value="TYPE IV METHYL-DIRECTED RESTRICTION ENZYME ECOKMRR"/>
    <property type="match status" value="1"/>
</dbReference>
<proteinExistence type="predicted"/>
<dbReference type="Proteomes" id="UP000609346">
    <property type="component" value="Unassembled WGS sequence"/>
</dbReference>